<protein>
    <recommendedName>
        <fullName evidence="4">FKBP-type peptidyl-prolyl cis-trans isomerase FkpA</fullName>
    </recommendedName>
</protein>
<evidence type="ECO:0000313" key="3">
    <source>
        <dbReference type="Proteomes" id="UP001501692"/>
    </source>
</evidence>
<gene>
    <name evidence="2" type="ORF">GCM10023315_27490</name>
</gene>
<organism evidence="2 3">
    <name type="scientific">Algibacter aquimarinus</name>
    <dbReference type="NCBI Taxonomy" id="1136748"/>
    <lineage>
        <taxon>Bacteria</taxon>
        <taxon>Pseudomonadati</taxon>
        <taxon>Bacteroidota</taxon>
        <taxon>Flavobacteriia</taxon>
        <taxon>Flavobacteriales</taxon>
        <taxon>Flavobacteriaceae</taxon>
        <taxon>Algibacter</taxon>
    </lineage>
</organism>
<keyword evidence="3" id="KW-1185">Reference proteome</keyword>
<accession>A0ABP9HPQ8</accession>
<dbReference type="EMBL" id="BAABJK010000009">
    <property type="protein sequence ID" value="GAA4975306.1"/>
    <property type="molecule type" value="Genomic_DNA"/>
</dbReference>
<feature type="compositionally biased region" description="Polar residues" evidence="1">
    <location>
        <begin position="219"/>
        <end position="231"/>
    </location>
</feature>
<feature type="region of interest" description="Disordered" evidence="1">
    <location>
        <begin position="143"/>
        <end position="236"/>
    </location>
</feature>
<comment type="caution">
    <text evidence="2">The sequence shown here is derived from an EMBL/GenBank/DDBJ whole genome shotgun (WGS) entry which is preliminary data.</text>
</comment>
<evidence type="ECO:0008006" key="4">
    <source>
        <dbReference type="Google" id="ProtNLM"/>
    </source>
</evidence>
<evidence type="ECO:0000313" key="2">
    <source>
        <dbReference type="EMBL" id="GAA4975306.1"/>
    </source>
</evidence>
<proteinExistence type="predicted"/>
<sequence>MRKFIFLFCAFSFFVIHSCDDGEVIDIELDFEDTFEACGESDLVLYKTKEDPSESLSILITNITLSELLEVGDDNTLELSESGTLFYRTYSDSDLPNDLFCSDVPPKVDIVIDEQDAVNIEINTTLVEDDNDGILAALEDINGNGNLEDDDTDGDGLPNYIDADDDGDNILTINENPDPDEDDIITDAQDTDGDGTPDYLDADDDGDGINTRDEENDSQDQNPANDITNSDVGPDYLNPEVSTLVAATAYRTHTILQTYLVTVNVTDISLSFLSQQNLDFGALQNGSLSDSRQAIPDFN</sequence>
<name>A0ABP9HPQ8_9FLAO</name>
<evidence type="ECO:0000256" key="1">
    <source>
        <dbReference type="SAM" id="MobiDB-lite"/>
    </source>
</evidence>
<feature type="compositionally biased region" description="Acidic residues" evidence="1">
    <location>
        <begin position="177"/>
        <end position="207"/>
    </location>
</feature>
<dbReference type="Proteomes" id="UP001501692">
    <property type="component" value="Unassembled WGS sequence"/>
</dbReference>
<dbReference type="RefSeq" id="WP_345169917.1">
    <property type="nucleotide sequence ID" value="NZ_BAABJK010000009.1"/>
</dbReference>
<reference evidence="3" key="1">
    <citation type="journal article" date="2019" name="Int. J. Syst. Evol. Microbiol.">
        <title>The Global Catalogue of Microorganisms (GCM) 10K type strain sequencing project: providing services to taxonomists for standard genome sequencing and annotation.</title>
        <authorList>
            <consortium name="The Broad Institute Genomics Platform"/>
            <consortium name="The Broad Institute Genome Sequencing Center for Infectious Disease"/>
            <person name="Wu L."/>
            <person name="Ma J."/>
        </authorList>
    </citation>
    <scope>NUCLEOTIDE SEQUENCE [LARGE SCALE GENOMIC DNA]</scope>
    <source>
        <strain evidence="3">JCM 18287</strain>
    </source>
</reference>